<feature type="domain" description="Glycosyl hydrolase family 13 catalytic" evidence="19">
    <location>
        <begin position="84"/>
        <end position="482"/>
    </location>
</feature>
<dbReference type="EC" id="3.2.1.141" evidence="4 13"/>
<dbReference type="InterPro" id="IPR044901">
    <property type="entry name" value="Trehalose_TreZ_E-set_sf"/>
</dbReference>
<keyword evidence="7 14" id="KW-0378">Hydrolase</keyword>
<feature type="binding site" evidence="16">
    <location>
        <begin position="317"/>
        <end position="321"/>
    </location>
    <ligand>
        <name>substrate</name>
    </ligand>
</feature>
<keyword evidence="8" id="KW-0119">Carbohydrate metabolism</keyword>
<evidence type="ECO:0000256" key="14">
    <source>
        <dbReference type="PIRNR" id="PIRNR006337"/>
    </source>
</evidence>
<dbReference type="AlphaFoldDB" id="A0A542YNY2"/>
<gene>
    <name evidence="20" type="ORF">FB467_0901</name>
</gene>
<evidence type="ECO:0000313" key="21">
    <source>
        <dbReference type="Proteomes" id="UP000319516"/>
    </source>
</evidence>
<dbReference type="EMBL" id="VFOP01000001">
    <property type="protein sequence ID" value="TQL49808.1"/>
    <property type="molecule type" value="Genomic_DNA"/>
</dbReference>
<sequence length="609" mass="65218">MGDRLRVWAPAATRVEVVHGPDADRRTPMESGSGGWWSLDWDRVGTDASGATRYAFALDGGDPRPDPRSLSQPGGVHAPSRRLDLTAYRWGDEDWAGQPLEGSSVYELHVGTFTPAGTLDAAIERLDHLVDLGVTTVELMPLAAFPGVHGWGYDGVALYAVHEPYGGARALQRFVDAAHCLGLAVWLDVVYNHLGPSGNYLGQFGPYFTERYHTPWGAAVNLDGPGSDEVRAFLLDNVRMWLTDFHLDGLRLDAVHELHDGRALTLLEEVAALADEVAQATGVPRTVVAESDRNDPGTVAPRGAGSGGLGLAGQWADDVHHALHVALTGETDGYYADFDDPSALPRALGGLPFFHDGTYSTFRGRVHGRPVDPAETPSWRFVASLQTHDQVGNRAVGDRLAQLAGRDRAAVGAALLLTAPFTPMLFMGEEWGAGTPWQYFTDHQEPELAEAIRAGRRREFASHGWGREVPDPQDPATLEASRLDWSEPQAPGHAELLAWHRTLLSLRRDHPGLVASPGDVPCRVLREGGGDVLRVERGVYLVLANLGDQERQTALPHDDHVEHAQLAGWGRTTVRGDGTALLGPASVLVLAAGAGGGPPAAADGGVDAG</sequence>
<evidence type="ECO:0000256" key="12">
    <source>
        <dbReference type="ARBA" id="ARBA00034013"/>
    </source>
</evidence>
<organism evidence="20 21">
    <name type="scientific">Ornithinicoccus hortensis</name>
    <dbReference type="NCBI Taxonomy" id="82346"/>
    <lineage>
        <taxon>Bacteria</taxon>
        <taxon>Bacillati</taxon>
        <taxon>Actinomycetota</taxon>
        <taxon>Actinomycetes</taxon>
        <taxon>Micrococcales</taxon>
        <taxon>Intrasporangiaceae</taxon>
        <taxon>Ornithinicoccus</taxon>
    </lineage>
</organism>
<evidence type="ECO:0000256" key="11">
    <source>
        <dbReference type="ARBA" id="ARBA00033284"/>
    </source>
</evidence>
<evidence type="ECO:0000256" key="17">
    <source>
        <dbReference type="PIRSR" id="PIRSR006337-3"/>
    </source>
</evidence>
<reference evidence="20 21" key="1">
    <citation type="submission" date="2019-06" db="EMBL/GenBank/DDBJ databases">
        <title>Sequencing the genomes of 1000 actinobacteria strains.</title>
        <authorList>
            <person name="Klenk H.-P."/>
        </authorList>
    </citation>
    <scope>NUCLEOTIDE SEQUENCE [LARGE SCALE GENOMIC DNA]</scope>
    <source>
        <strain evidence="20 21">DSM 12335</strain>
    </source>
</reference>
<evidence type="ECO:0000256" key="2">
    <source>
        <dbReference type="ARBA" id="ARBA00005199"/>
    </source>
</evidence>
<keyword evidence="9 14" id="KW-0326">Glycosidase</keyword>
<dbReference type="Pfam" id="PF02922">
    <property type="entry name" value="CBM_48"/>
    <property type="match status" value="1"/>
</dbReference>
<evidence type="ECO:0000256" key="16">
    <source>
        <dbReference type="PIRSR" id="PIRSR006337-2"/>
    </source>
</evidence>
<evidence type="ECO:0000256" key="15">
    <source>
        <dbReference type="PIRSR" id="PIRSR006337-1"/>
    </source>
</evidence>
<keyword evidence="21" id="KW-1185">Reference proteome</keyword>
<evidence type="ECO:0000256" key="10">
    <source>
        <dbReference type="ARBA" id="ARBA00032057"/>
    </source>
</evidence>
<dbReference type="SMART" id="SM00642">
    <property type="entry name" value="Aamy"/>
    <property type="match status" value="1"/>
</dbReference>
<comment type="subcellular location">
    <subcellularLocation>
        <location evidence="1 15">Cytoplasm</location>
    </subcellularLocation>
</comment>
<dbReference type="Proteomes" id="UP000319516">
    <property type="component" value="Unassembled WGS sequence"/>
</dbReference>
<evidence type="ECO:0000313" key="20">
    <source>
        <dbReference type="EMBL" id="TQL49808.1"/>
    </source>
</evidence>
<comment type="similarity">
    <text evidence="3 14">Belongs to the glycosyl hydrolase 13 family.</text>
</comment>
<dbReference type="CDD" id="cd02853">
    <property type="entry name" value="E_set_MTHase_like_N"/>
    <property type="match status" value="1"/>
</dbReference>
<evidence type="ECO:0000256" key="1">
    <source>
        <dbReference type="ARBA" id="ARBA00004496"/>
    </source>
</evidence>
<feature type="region of interest" description="Disordered" evidence="18">
    <location>
        <begin position="58"/>
        <end position="79"/>
    </location>
</feature>
<dbReference type="InterPro" id="IPR012768">
    <property type="entry name" value="Trehalose_TreZ"/>
</dbReference>
<dbReference type="PIRSF" id="PIRSF006337">
    <property type="entry name" value="Trehalose_TreZ"/>
    <property type="match status" value="1"/>
</dbReference>
<feature type="binding site" evidence="16">
    <location>
        <begin position="251"/>
        <end position="256"/>
    </location>
    <ligand>
        <name>substrate</name>
    </ligand>
</feature>
<dbReference type="OrthoDB" id="9800174at2"/>
<dbReference type="RefSeq" id="WP_141784023.1">
    <property type="nucleotide sequence ID" value="NZ_BAAAIK010000003.1"/>
</dbReference>
<dbReference type="Gene3D" id="2.60.40.10">
    <property type="entry name" value="Immunoglobulins"/>
    <property type="match status" value="1"/>
</dbReference>
<name>A0A542YNY2_9MICO</name>
<dbReference type="Gene3D" id="1.10.10.760">
    <property type="entry name" value="E-set domains of sugar-utilizing enzymes"/>
    <property type="match status" value="1"/>
</dbReference>
<evidence type="ECO:0000256" key="8">
    <source>
        <dbReference type="ARBA" id="ARBA00023277"/>
    </source>
</evidence>
<evidence type="ECO:0000256" key="13">
    <source>
        <dbReference type="NCBIfam" id="TIGR02402"/>
    </source>
</evidence>
<dbReference type="InterPro" id="IPR013783">
    <property type="entry name" value="Ig-like_fold"/>
</dbReference>
<evidence type="ECO:0000256" key="4">
    <source>
        <dbReference type="ARBA" id="ARBA00012268"/>
    </source>
</evidence>
<dbReference type="GO" id="GO:0005737">
    <property type="term" value="C:cytoplasm"/>
    <property type="evidence" value="ECO:0007669"/>
    <property type="project" value="UniProtKB-SubCell"/>
</dbReference>
<feature type="site" description="Transition state stabilizer" evidence="17">
    <location>
        <position position="389"/>
    </location>
</feature>
<dbReference type="InterPro" id="IPR004193">
    <property type="entry name" value="Glyco_hydro_13_N"/>
</dbReference>
<evidence type="ECO:0000256" key="6">
    <source>
        <dbReference type="ARBA" id="ARBA00022490"/>
    </source>
</evidence>
<dbReference type="PANTHER" id="PTHR43651">
    <property type="entry name" value="1,4-ALPHA-GLUCAN-BRANCHING ENZYME"/>
    <property type="match status" value="1"/>
</dbReference>
<comment type="pathway">
    <text evidence="2 14">Glycan biosynthesis; trehalose biosynthesis.</text>
</comment>
<proteinExistence type="inferred from homology"/>
<dbReference type="SUPFAM" id="SSF81296">
    <property type="entry name" value="E set domains"/>
    <property type="match status" value="1"/>
</dbReference>
<evidence type="ECO:0000256" key="18">
    <source>
        <dbReference type="SAM" id="MobiDB-lite"/>
    </source>
</evidence>
<dbReference type="GO" id="GO:0005992">
    <property type="term" value="P:trehalose biosynthetic process"/>
    <property type="evidence" value="ECO:0007669"/>
    <property type="project" value="UniProtKB-UniRule"/>
</dbReference>
<dbReference type="Gene3D" id="3.20.20.80">
    <property type="entry name" value="Glycosidases"/>
    <property type="match status" value="1"/>
</dbReference>
<feature type="active site" description="Proton donor" evidence="15">
    <location>
        <position position="290"/>
    </location>
</feature>
<evidence type="ECO:0000256" key="9">
    <source>
        <dbReference type="ARBA" id="ARBA00023295"/>
    </source>
</evidence>
<dbReference type="PANTHER" id="PTHR43651:SF11">
    <property type="entry name" value="MALTO-OLIGOSYLTREHALOSE TREHALOHYDROLASE"/>
    <property type="match status" value="1"/>
</dbReference>
<dbReference type="NCBIfam" id="TIGR02402">
    <property type="entry name" value="trehalose_TreZ"/>
    <property type="match status" value="1"/>
</dbReference>
<dbReference type="InterPro" id="IPR017853">
    <property type="entry name" value="GH"/>
</dbReference>
<evidence type="ECO:0000256" key="7">
    <source>
        <dbReference type="ARBA" id="ARBA00022801"/>
    </source>
</evidence>
<dbReference type="SUPFAM" id="SSF51445">
    <property type="entry name" value="(Trans)glycosidases"/>
    <property type="match status" value="1"/>
</dbReference>
<dbReference type="UniPathway" id="UPA00299"/>
<comment type="catalytic activity">
    <reaction evidence="12 14">
        <text>hydrolysis of (1-&gt;4)-alpha-D-glucosidic linkage in 4-alpha-D-[(1-&gt;4)-alpha-D-glucanosyl]n trehalose to yield trehalose and (1-&gt;4)-alpha-D-glucan.</text>
        <dbReference type="EC" id="3.2.1.141"/>
    </reaction>
</comment>
<dbReference type="CDD" id="cd11325">
    <property type="entry name" value="AmyAc_GTHase"/>
    <property type="match status" value="1"/>
</dbReference>
<dbReference type="InterPro" id="IPR014756">
    <property type="entry name" value="Ig_E-set"/>
</dbReference>
<feature type="binding site" evidence="16">
    <location>
        <begin position="388"/>
        <end position="393"/>
    </location>
    <ligand>
        <name>substrate</name>
    </ligand>
</feature>
<comment type="caution">
    <text evidence="20">The sequence shown here is derived from an EMBL/GenBank/DDBJ whole genome shotgun (WGS) entry which is preliminary data.</text>
</comment>
<dbReference type="InterPro" id="IPR006047">
    <property type="entry name" value="GH13_cat_dom"/>
</dbReference>
<protein>
    <recommendedName>
        <fullName evidence="5 13">Malto-oligosyltrehalose trehalohydrolase</fullName>
        <shortName evidence="14">MTHase</shortName>
        <ecNumber evidence="4 13">3.2.1.141</ecNumber>
    </recommendedName>
    <alternativeName>
        <fullName evidence="11 14">4-alpha-D-((1-&gt;4)-alpha-D-glucano)trehalose trehalohydrolase</fullName>
    </alternativeName>
    <alternativeName>
        <fullName evidence="10 14">Maltooligosyl trehalose trehalohydrolase</fullName>
    </alternativeName>
</protein>
<keyword evidence="6" id="KW-0963">Cytoplasm</keyword>
<evidence type="ECO:0000259" key="19">
    <source>
        <dbReference type="SMART" id="SM00642"/>
    </source>
</evidence>
<evidence type="ECO:0000256" key="3">
    <source>
        <dbReference type="ARBA" id="ARBA00008061"/>
    </source>
</evidence>
<feature type="active site" description="Nucleophile" evidence="15">
    <location>
        <position position="253"/>
    </location>
</feature>
<accession>A0A542YNY2</accession>
<evidence type="ECO:0000256" key="5">
    <source>
        <dbReference type="ARBA" id="ARBA00015938"/>
    </source>
</evidence>
<dbReference type="GO" id="GO:0033942">
    <property type="term" value="F:4-alpha-D-(1-&gt;4)-alpha-D-glucanotrehalose trehalohydrolase activity"/>
    <property type="evidence" value="ECO:0007669"/>
    <property type="project" value="UniProtKB-EC"/>
</dbReference>
<dbReference type="Pfam" id="PF00128">
    <property type="entry name" value="Alpha-amylase"/>
    <property type="match status" value="1"/>
</dbReference>